<accession>A0A9E7D5X1</accession>
<evidence type="ECO:0008006" key="3">
    <source>
        <dbReference type="Google" id="ProtNLM"/>
    </source>
</evidence>
<dbReference type="AlphaFoldDB" id="A0A9E7D5X1"/>
<dbReference type="EMBL" id="CP083239">
    <property type="protein sequence ID" value="UOK71555.1"/>
    <property type="molecule type" value="Genomic_DNA"/>
</dbReference>
<protein>
    <recommendedName>
        <fullName evidence="3">Peptidase S24/S26A/S26B/S26C domain-containing protein</fullName>
    </recommendedName>
</protein>
<sequence length="130" mass="14437">MSGDLFGQAVPATALLSPQLRLEMVPSDTMEPTLRSRWDHVLVRPCTSYEGEGIYLMSDPFGGVKLTRASSTLGGRKGHLLLYSDNKHYGEHVVERDWFDESVLAIVVADVKVRDARLLMPAPASREVRP</sequence>
<evidence type="ECO:0000313" key="1">
    <source>
        <dbReference type="EMBL" id="UOK71555.1"/>
    </source>
</evidence>
<reference evidence="1" key="1">
    <citation type="submission" date="2021-09" db="EMBL/GenBank/DDBJ databases">
        <title>Network and meta-omics reveal the key degrader and cooperation patterns in an efficient 1,4-dioxane-degrading microbial community.</title>
        <authorList>
            <person name="Dai C."/>
        </authorList>
    </citation>
    <scope>NUCLEOTIDE SEQUENCE</scope>
    <source>
        <strain evidence="1">ZM13</strain>
    </source>
</reference>
<gene>
    <name evidence="1" type="ORF">K9D25_02190</name>
</gene>
<proteinExistence type="predicted"/>
<organism evidence="1 2">
    <name type="scientific">Ancylobacter polymorphus</name>
    <dbReference type="NCBI Taxonomy" id="223390"/>
    <lineage>
        <taxon>Bacteria</taxon>
        <taxon>Pseudomonadati</taxon>
        <taxon>Pseudomonadota</taxon>
        <taxon>Alphaproteobacteria</taxon>
        <taxon>Hyphomicrobiales</taxon>
        <taxon>Xanthobacteraceae</taxon>
        <taxon>Ancylobacter</taxon>
    </lineage>
</organism>
<dbReference type="RefSeq" id="WP_244378815.1">
    <property type="nucleotide sequence ID" value="NZ_CP083239.1"/>
</dbReference>
<dbReference type="KEGG" id="apol:K9D25_02190"/>
<name>A0A9E7D5X1_9HYPH</name>
<dbReference type="Proteomes" id="UP000831684">
    <property type="component" value="Chromosome"/>
</dbReference>
<evidence type="ECO:0000313" key="2">
    <source>
        <dbReference type="Proteomes" id="UP000831684"/>
    </source>
</evidence>